<dbReference type="EMBL" id="CP036275">
    <property type="protein sequence ID" value="QDU39618.1"/>
    <property type="molecule type" value="Genomic_DNA"/>
</dbReference>
<accession>A0A517ZAX9</accession>
<dbReference type="AlphaFoldDB" id="A0A517ZAX9"/>
<evidence type="ECO:0000313" key="2">
    <source>
        <dbReference type="EMBL" id="QDU39618.1"/>
    </source>
</evidence>
<keyword evidence="1" id="KW-0812">Transmembrane</keyword>
<feature type="transmembrane region" description="Helical" evidence="1">
    <location>
        <begin position="86"/>
        <end position="107"/>
    </location>
</feature>
<dbReference type="KEGG" id="mri:Mal4_39640"/>
<name>A0A517ZAX9_9PLAN</name>
<evidence type="ECO:0000256" key="1">
    <source>
        <dbReference type="SAM" id="Phobius"/>
    </source>
</evidence>
<evidence type="ECO:0000313" key="3">
    <source>
        <dbReference type="Proteomes" id="UP000320496"/>
    </source>
</evidence>
<dbReference type="Proteomes" id="UP000320496">
    <property type="component" value="Chromosome"/>
</dbReference>
<proteinExistence type="predicted"/>
<protein>
    <submittedName>
        <fullName evidence="2">Uncharacterized protein</fullName>
    </submittedName>
</protein>
<reference evidence="2 3" key="1">
    <citation type="submission" date="2019-02" db="EMBL/GenBank/DDBJ databases">
        <title>Deep-cultivation of Planctomycetes and their phenomic and genomic characterization uncovers novel biology.</title>
        <authorList>
            <person name="Wiegand S."/>
            <person name="Jogler M."/>
            <person name="Boedeker C."/>
            <person name="Pinto D."/>
            <person name="Vollmers J."/>
            <person name="Rivas-Marin E."/>
            <person name="Kohn T."/>
            <person name="Peeters S.H."/>
            <person name="Heuer A."/>
            <person name="Rast P."/>
            <person name="Oberbeckmann S."/>
            <person name="Bunk B."/>
            <person name="Jeske O."/>
            <person name="Meyerdierks A."/>
            <person name="Storesund J.E."/>
            <person name="Kallscheuer N."/>
            <person name="Luecker S."/>
            <person name="Lage O.M."/>
            <person name="Pohl T."/>
            <person name="Merkel B.J."/>
            <person name="Hornburger P."/>
            <person name="Mueller R.-W."/>
            <person name="Bruemmer F."/>
            <person name="Labrenz M."/>
            <person name="Spormann A.M."/>
            <person name="Op den Camp H."/>
            <person name="Overmann J."/>
            <person name="Amann R."/>
            <person name="Jetten M.S.M."/>
            <person name="Mascher T."/>
            <person name="Medema M.H."/>
            <person name="Devos D.P."/>
            <person name="Kaster A.-K."/>
            <person name="Ovreas L."/>
            <person name="Rohde M."/>
            <person name="Galperin M.Y."/>
            <person name="Jogler C."/>
        </authorList>
    </citation>
    <scope>NUCLEOTIDE SEQUENCE [LARGE SCALE GENOMIC DNA]</scope>
    <source>
        <strain evidence="2 3">Mal4</strain>
    </source>
</reference>
<gene>
    <name evidence="2" type="ORF">Mal4_39640</name>
</gene>
<organism evidence="2 3">
    <name type="scientific">Maioricimonas rarisocia</name>
    <dbReference type="NCBI Taxonomy" id="2528026"/>
    <lineage>
        <taxon>Bacteria</taxon>
        <taxon>Pseudomonadati</taxon>
        <taxon>Planctomycetota</taxon>
        <taxon>Planctomycetia</taxon>
        <taxon>Planctomycetales</taxon>
        <taxon>Planctomycetaceae</taxon>
        <taxon>Maioricimonas</taxon>
    </lineage>
</organism>
<feature type="transmembrane region" description="Helical" evidence="1">
    <location>
        <begin position="152"/>
        <end position="177"/>
    </location>
</feature>
<feature type="transmembrane region" description="Helical" evidence="1">
    <location>
        <begin position="62"/>
        <end position="80"/>
    </location>
</feature>
<keyword evidence="3" id="KW-1185">Reference proteome</keyword>
<keyword evidence="1" id="KW-1133">Transmembrane helix</keyword>
<keyword evidence="1" id="KW-0472">Membrane</keyword>
<sequence>MALFRRDRTADLTAVVGGTGVCQRAAGPSQRKSRATQGTMVRTEIDTDRQLFPVDDASIPPVQLLATLTAVVAAVVAYRTSPESHWWAAAAGGGIGICLGASVAALVCPRAFLQEMRRRGNDPKDRAIPLVATFTLVAIFLIAEPVLGRPDIWAPVVIIASLVGMAAAGRLLSVIVYDD</sequence>
<feature type="transmembrane region" description="Helical" evidence="1">
    <location>
        <begin position="127"/>
        <end position="146"/>
    </location>
</feature>